<dbReference type="PIRSF" id="PIRSF004961">
    <property type="entry name" value="UCP004961_TatD"/>
    <property type="match status" value="1"/>
</dbReference>
<sequence>MTLVDGQWNGPILDNHFHLDRVGRYLDAAADFQRAGGTDLVLVHKPDFDNLPNTVEEIREAYEDTVAMAKQVRLECDLGVRVVLGPHPAAWVHQCAALGVEESNDLHLQAVELAIEFCEENLAVGVGEIGRPHWDVGDDVLDQADEILIEMLSMCKKANVPVQLHLDANGEKTNREIAKICDHVGFPRFGAIHHHAEANISKKFTHGLTSSVVVGRDSIKDISDTIWQNEGGFLMETDYMDDPRRPGAVLGPKTVPRRTQTLATSLTGRGLDAEAVLSAIHIDLPEALYGEYE</sequence>
<accession>A0A075FVR2</accession>
<dbReference type="Gene3D" id="3.20.20.140">
    <property type="entry name" value="Metal-dependent hydrolases"/>
    <property type="match status" value="1"/>
</dbReference>
<name>A0A075FVR2_9EURY</name>
<evidence type="ECO:0000313" key="1">
    <source>
        <dbReference type="EMBL" id="AIE93546.1"/>
    </source>
</evidence>
<dbReference type="PANTHER" id="PTHR42206">
    <property type="entry name" value="METAL-DEPENDENT HYDROLASE-RELATED"/>
    <property type="match status" value="1"/>
</dbReference>
<dbReference type="GO" id="GO:0016788">
    <property type="term" value="F:hydrolase activity, acting on ester bonds"/>
    <property type="evidence" value="ECO:0007669"/>
    <property type="project" value="InterPro"/>
</dbReference>
<dbReference type="InterPro" id="IPR011589">
    <property type="entry name" value="UCP004961"/>
</dbReference>
<dbReference type="SUPFAM" id="SSF51556">
    <property type="entry name" value="Metallo-dependent hydrolases"/>
    <property type="match status" value="1"/>
</dbReference>
<organism evidence="1">
    <name type="scientific">uncultured marine group II/III euryarchaeote AD1000_38_E02</name>
    <dbReference type="NCBI Taxonomy" id="1457760"/>
    <lineage>
        <taxon>Archaea</taxon>
        <taxon>Methanobacteriati</taxon>
        <taxon>Methanobacteriota</taxon>
        <taxon>environmental samples</taxon>
    </lineage>
</organism>
<protein>
    <submittedName>
        <fullName evidence="1">Hydrolase, TatD family</fullName>
    </submittedName>
</protein>
<dbReference type="PANTHER" id="PTHR42206:SF1">
    <property type="entry name" value="METAL-DEPENDENT HYDROLASE"/>
    <property type="match status" value="1"/>
</dbReference>
<reference evidence="1" key="1">
    <citation type="journal article" date="2014" name="Genome Biol. Evol.">
        <title>Pangenome evidence for extensive interdomain horizontal transfer affecting lineage core and shell genes in uncultured planktonic thaumarchaeota and euryarchaeota.</title>
        <authorList>
            <person name="Deschamps P."/>
            <person name="Zivanovic Y."/>
            <person name="Moreira D."/>
            <person name="Rodriguez-Valera F."/>
            <person name="Lopez-Garcia P."/>
        </authorList>
    </citation>
    <scope>NUCLEOTIDE SEQUENCE</scope>
</reference>
<dbReference type="Pfam" id="PF01026">
    <property type="entry name" value="TatD_DNase"/>
    <property type="match status" value="1"/>
</dbReference>
<dbReference type="AlphaFoldDB" id="A0A075FVR2"/>
<dbReference type="InterPro" id="IPR001130">
    <property type="entry name" value="TatD-like"/>
</dbReference>
<keyword evidence="1" id="KW-0378">Hydrolase</keyword>
<proteinExistence type="predicted"/>
<dbReference type="InterPro" id="IPR032466">
    <property type="entry name" value="Metal_Hydrolase"/>
</dbReference>
<dbReference type="EMBL" id="KF900397">
    <property type="protein sequence ID" value="AIE93546.1"/>
    <property type="molecule type" value="Genomic_DNA"/>
</dbReference>